<dbReference type="PROSITE" id="PS50893">
    <property type="entry name" value="ABC_TRANSPORTER_2"/>
    <property type="match status" value="1"/>
</dbReference>
<evidence type="ECO:0000313" key="5">
    <source>
        <dbReference type="EMBL" id="OEK06543.1"/>
    </source>
</evidence>
<evidence type="ECO:0000256" key="2">
    <source>
        <dbReference type="ARBA" id="ARBA00022741"/>
    </source>
</evidence>
<evidence type="ECO:0000259" key="4">
    <source>
        <dbReference type="PROSITE" id="PS50893"/>
    </source>
</evidence>
<dbReference type="PANTHER" id="PTHR24220:SF611">
    <property type="entry name" value="ATP-BINDING COMPONENT OF ABC TRANSPORTER-RELATED"/>
    <property type="match status" value="1"/>
</dbReference>
<keyword evidence="2" id="KW-0547">Nucleotide-binding</keyword>
<dbReference type="Pfam" id="PF00005">
    <property type="entry name" value="ABC_tran"/>
    <property type="match status" value="1"/>
</dbReference>
<dbReference type="SMART" id="SM00382">
    <property type="entry name" value="AAA"/>
    <property type="match status" value="1"/>
</dbReference>
<evidence type="ECO:0000256" key="1">
    <source>
        <dbReference type="ARBA" id="ARBA00022448"/>
    </source>
</evidence>
<accession>A0A1E5T5A4</accession>
<dbReference type="PROSITE" id="PS00211">
    <property type="entry name" value="ABC_TRANSPORTER_1"/>
    <property type="match status" value="1"/>
</dbReference>
<proteinExistence type="predicted"/>
<dbReference type="EMBL" id="MDGQ01000003">
    <property type="protein sequence ID" value="OEK06543.1"/>
    <property type="molecule type" value="Genomic_DNA"/>
</dbReference>
<dbReference type="InterPro" id="IPR003439">
    <property type="entry name" value="ABC_transporter-like_ATP-bd"/>
</dbReference>
<dbReference type="InterPro" id="IPR015854">
    <property type="entry name" value="ABC_transpr_LolD-like"/>
</dbReference>
<dbReference type="OrthoDB" id="1114670at2"/>
<dbReference type="CDD" id="cd03255">
    <property type="entry name" value="ABC_MJ0796_LolCDE_FtsE"/>
    <property type="match status" value="1"/>
</dbReference>
<dbReference type="RefSeq" id="WP_069833855.1">
    <property type="nucleotide sequence ID" value="NZ_MDGQ01000003.1"/>
</dbReference>
<keyword evidence="3 5" id="KW-0067">ATP-binding</keyword>
<dbReference type="GO" id="GO:0016887">
    <property type="term" value="F:ATP hydrolysis activity"/>
    <property type="evidence" value="ECO:0007669"/>
    <property type="project" value="InterPro"/>
</dbReference>
<dbReference type="PANTHER" id="PTHR24220">
    <property type="entry name" value="IMPORT ATP-BINDING PROTEIN"/>
    <property type="match status" value="1"/>
</dbReference>
<dbReference type="InterPro" id="IPR017911">
    <property type="entry name" value="MacB-like_ATP-bd"/>
</dbReference>
<dbReference type="GO" id="GO:0022857">
    <property type="term" value="F:transmembrane transporter activity"/>
    <property type="evidence" value="ECO:0007669"/>
    <property type="project" value="TreeGrafter"/>
</dbReference>
<dbReference type="InterPro" id="IPR017871">
    <property type="entry name" value="ABC_transporter-like_CS"/>
</dbReference>
<feature type="domain" description="ABC transporter" evidence="4">
    <location>
        <begin position="2"/>
        <end position="210"/>
    </location>
</feature>
<dbReference type="Proteomes" id="UP000095552">
    <property type="component" value="Unassembled WGS sequence"/>
</dbReference>
<sequence length="211" mass="23291">MISIDNLSFGYSDQKVLAIPHMEVKESEHLLILGNSGSGKTTLLHILGGLLAPKEGKVVIGNTDLYGLSAHQRDKYRGQNIGLVFQKAHLISALSVGDNLLLAQYLSGAAQDKGRVYEVLEELNLAQKVNKRVRELSQGEQQRVTIARALLNRPQLILADEPTASLDDENAMKVLSLLKNQAEKYQASLLIATHDQRVKDEFKQTLNLNTP</sequence>
<keyword evidence="1" id="KW-0813">Transport</keyword>
<reference evidence="5 6" key="1">
    <citation type="submission" date="2016-08" db="EMBL/GenBank/DDBJ databases">
        <title>Draft genome of Fabibacter sp. strain SK-8.</title>
        <authorList>
            <person name="Wong S.-K."/>
            <person name="Hamasaki K."/>
            <person name="Yoshizawa S."/>
        </authorList>
    </citation>
    <scope>NUCLEOTIDE SEQUENCE [LARGE SCALE GENOMIC DNA]</scope>
    <source>
        <strain evidence="5 6">SK-8</strain>
    </source>
</reference>
<protein>
    <submittedName>
        <fullName evidence="5">ABC transporter ATP-binding protein</fullName>
    </submittedName>
</protein>
<comment type="caution">
    <text evidence="5">The sequence shown here is derived from an EMBL/GenBank/DDBJ whole genome shotgun (WGS) entry which is preliminary data.</text>
</comment>
<dbReference type="GO" id="GO:0005524">
    <property type="term" value="F:ATP binding"/>
    <property type="evidence" value="ECO:0007669"/>
    <property type="project" value="UniProtKB-KW"/>
</dbReference>
<dbReference type="STRING" id="1563681.BFP71_02410"/>
<organism evidence="5 6">
    <name type="scientific">Roseivirga misakiensis</name>
    <dbReference type="NCBI Taxonomy" id="1563681"/>
    <lineage>
        <taxon>Bacteria</taxon>
        <taxon>Pseudomonadati</taxon>
        <taxon>Bacteroidota</taxon>
        <taxon>Cytophagia</taxon>
        <taxon>Cytophagales</taxon>
        <taxon>Roseivirgaceae</taxon>
        <taxon>Roseivirga</taxon>
    </lineage>
</organism>
<dbReference type="InterPro" id="IPR027417">
    <property type="entry name" value="P-loop_NTPase"/>
</dbReference>
<keyword evidence="6" id="KW-1185">Reference proteome</keyword>
<evidence type="ECO:0000256" key="3">
    <source>
        <dbReference type="ARBA" id="ARBA00022840"/>
    </source>
</evidence>
<gene>
    <name evidence="5" type="ORF">BFP71_02410</name>
</gene>
<evidence type="ECO:0000313" key="6">
    <source>
        <dbReference type="Proteomes" id="UP000095552"/>
    </source>
</evidence>
<dbReference type="GO" id="GO:0005886">
    <property type="term" value="C:plasma membrane"/>
    <property type="evidence" value="ECO:0007669"/>
    <property type="project" value="TreeGrafter"/>
</dbReference>
<dbReference type="Gene3D" id="3.40.50.300">
    <property type="entry name" value="P-loop containing nucleotide triphosphate hydrolases"/>
    <property type="match status" value="1"/>
</dbReference>
<dbReference type="SUPFAM" id="SSF52540">
    <property type="entry name" value="P-loop containing nucleoside triphosphate hydrolases"/>
    <property type="match status" value="1"/>
</dbReference>
<dbReference type="InterPro" id="IPR003593">
    <property type="entry name" value="AAA+_ATPase"/>
</dbReference>
<name>A0A1E5T5A4_9BACT</name>
<dbReference type="AlphaFoldDB" id="A0A1E5T5A4"/>